<keyword evidence="2" id="KW-1185">Reference proteome</keyword>
<proteinExistence type="predicted"/>
<evidence type="ECO:0008006" key="3">
    <source>
        <dbReference type="Google" id="ProtNLM"/>
    </source>
</evidence>
<name>A0ABY9NL56_9PSED</name>
<dbReference type="EMBL" id="CP133164">
    <property type="protein sequence ID" value="WMN19280.1"/>
    <property type="molecule type" value="Genomic_DNA"/>
</dbReference>
<reference evidence="1 2" key="1">
    <citation type="journal article" date="2023" name="Access Microbiol">
        <title>The genome of a steinernematid-associated Pseudomonas piscis bacterium encodes the biosynthesis of insect toxins.</title>
        <authorList>
            <person name="Awori R.M."/>
            <person name="Hendre P."/>
            <person name="Amugune N.O."/>
        </authorList>
    </citation>
    <scope>NUCLEOTIDE SEQUENCE [LARGE SCALE GENOMIC DNA]</scope>
    <source>
        <strain evidence="1 2">75</strain>
    </source>
</reference>
<protein>
    <recommendedName>
        <fullName evidence="3">Phage tail protein</fullName>
    </recommendedName>
</protein>
<accession>A0ABY9NL56</accession>
<dbReference type="RefSeq" id="WP_282878624.1">
    <property type="nucleotide sequence ID" value="NZ_CP133164.1"/>
</dbReference>
<evidence type="ECO:0000313" key="1">
    <source>
        <dbReference type="EMBL" id="WMN19280.1"/>
    </source>
</evidence>
<sequence length="338" mass="35065">MSWHRAGTIAVTNGSTTVTGVNTSFAANTRVGDAFNGPDGRQYELQNVASDTVISILPAYAGPTASGQAYAIVPVQGYQKGLADQVRDWTNQYGPKMAALGTTGNYDVLPVAKGGTGGADQASARAGLGLGTAATANITTSSTDSTAGRVMTVGDFGLGAKAAVTVASADTVAGAGIYRITDSTPGGPGFFGSLWHHQHDADAFVQMAISIIDGAPWTRKRVGGITSSWARTTTEFISNANGSAVKFADGTMIAYAEGTSMNATNPVGSLFFSGWQLFNFPVAFLSRPVVVPTIAEREDHGGIPTCFGTNTTNMYIGFYLPTNTGKCKLAYIAIGRWK</sequence>
<gene>
    <name evidence="1" type="ORF">QL104_07705</name>
</gene>
<dbReference type="Proteomes" id="UP001237292">
    <property type="component" value="Chromosome"/>
</dbReference>
<organism evidence="1 2">
    <name type="scientific">Pseudomonas piscis</name>
    <dbReference type="NCBI Taxonomy" id="2614538"/>
    <lineage>
        <taxon>Bacteria</taxon>
        <taxon>Pseudomonadati</taxon>
        <taxon>Pseudomonadota</taxon>
        <taxon>Gammaproteobacteria</taxon>
        <taxon>Pseudomonadales</taxon>
        <taxon>Pseudomonadaceae</taxon>
        <taxon>Pseudomonas</taxon>
    </lineage>
</organism>
<evidence type="ECO:0000313" key="2">
    <source>
        <dbReference type="Proteomes" id="UP001237292"/>
    </source>
</evidence>